<feature type="transmembrane region" description="Helical" evidence="9">
    <location>
        <begin position="249"/>
        <end position="271"/>
    </location>
</feature>
<dbReference type="PANTHER" id="PTHR43520:SF5">
    <property type="entry name" value="CATION-TRANSPORTING P-TYPE ATPASE-RELATED"/>
    <property type="match status" value="1"/>
</dbReference>
<dbReference type="InterPro" id="IPR008250">
    <property type="entry name" value="ATPase_P-typ_transduc_dom_A_sf"/>
</dbReference>
<feature type="transmembrane region" description="Helical" evidence="9">
    <location>
        <begin position="216"/>
        <end position="237"/>
    </location>
</feature>
<evidence type="ECO:0000313" key="12">
    <source>
        <dbReference type="Proteomes" id="UP001645038"/>
    </source>
</evidence>
<protein>
    <submittedName>
        <fullName evidence="11">Heavy metal translocating P-type ATPase</fullName>
    </submittedName>
</protein>
<evidence type="ECO:0000256" key="3">
    <source>
        <dbReference type="ARBA" id="ARBA00022475"/>
    </source>
</evidence>
<feature type="transmembrane region" description="Helical" evidence="9">
    <location>
        <begin position="277"/>
        <end position="295"/>
    </location>
</feature>
<keyword evidence="7" id="KW-1278">Translocase</keyword>
<dbReference type="Pfam" id="PF00122">
    <property type="entry name" value="E1-E2_ATPase"/>
    <property type="match status" value="1"/>
</dbReference>
<evidence type="ECO:0000256" key="4">
    <source>
        <dbReference type="ARBA" id="ARBA00022553"/>
    </source>
</evidence>
<keyword evidence="12" id="KW-1185">Reference proteome</keyword>
<feature type="transmembrane region" description="Helical" evidence="9">
    <location>
        <begin position="545"/>
        <end position="564"/>
    </location>
</feature>
<comment type="caution">
    <text evidence="11">The sequence shown here is derived from an EMBL/GenBank/DDBJ whole genome shotgun (WGS) entry which is preliminary data.</text>
</comment>
<keyword evidence="3" id="KW-1003">Cell membrane</keyword>
<keyword evidence="8" id="KW-0406">Ion transport</keyword>
<evidence type="ECO:0000256" key="1">
    <source>
        <dbReference type="ARBA" id="ARBA00004651"/>
    </source>
</evidence>
<name>A0ABR9G1A8_9GAMM</name>
<sequence>MTAPAAPSCYHCGSHVPADAPWQIVLDETVHPLCCPGCEAVAHAIVQGGLESYYRQRTDLPGNPVNEALNSDAWAHFDSPERQATFVTSESDTEQLSATLAVEGITCNACAWLIEHRLNALEGITASAVDLSHHRLRVSWHANQLKLSQLLAVLATIGYSALPFEPDPTQEHLRHKKRVNAWRLRISGTNLIGITLLAFFLNGAALENVNPHAYTLFHWLPLGLATAVMLFATPPFFRRALVDIRRGLLGPAVPISLALSIAYLASIYATLLHTGEHYAGFITLLTTLLLLGGYVKSSLGLGHVQNTLKDALPASATRLYHDGCEKILPIGELAPGNHVVVKPGQRLPVDGTIEQGTSSLDESVLSGEQLPITRQVGDHVLAGCRNLENSLVIKAILVGADTRTAHISAQVKAAWGEQSLAAINAQNMHRWVSRLLIASLSVTTIGGWLGKAEVLDTLLSMLVVSSFCALAMAHPAILVASYQQLRKRGVVIQTPSALMTLSQTAHVCESLASHPDVVIFSPRKACAGETLVIARAMQRCIRHTSGLAVGISLILFTLAALGFLSPLGAVLGVVISVLAVVANTLCFSRSLSLSAAKGML</sequence>
<dbReference type="InterPro" id="IPR059000">
    <property type="entry name" value="ATPase_P-type_domA"/>
</dbReference>
<dbReference type="InterPro" id="IPR017969">
    <property type="entry name" value="Heavy-metal-associated_CS"/>
</dbReference>
<dbReference type="CDD" id="cd00371">
    <property type="entry name" value="HMA"/>
    <property type="match status" value="1"/>
</dbReference>
<evidence type="ECO:0000256" key="6">
    <source>
        <dbReference type="ARBA" id="ARBA00022842"/>
    </source>
</evidence>
<evidence type="ECO:0000256" key="9">
    <source>
        <dbReference type="SAM" id="Phobius"/>
    </source>
</evidence>
<dbReference type="Pfam" id="PF00403">
    <property type="entry name" value="HMA"/>
    <property type="match status" value="1"/>
</dbReference>
<feature type="transmembrane region" description="Helical" evidence="9">
    <location>
        <begin position="184"/>
        <end position="204"/>
    </location>
</feature>
<feature type="transmembrane region" description="Helical" evidence="9">
    <location>
        <begin position="570"/>
        <end position="591"/>
    </location>
</feature>
<evidence type="ECO:0000313" key="11">
    <source>
        <dbReference type="EMBL" id="MBE0464688.1"/>
    </source>
</evidence>
<dbReference type="PROSITE" id="PS50846">
    <property type="entry name" value="HMA_2"/>
    <property type="match status" value="1"/>
</dbReference>
<dbReference type="SUPFAM" id="SSF81653">
    <property type="entry name" value="Calcium ATPase, transduction domain A"/>
    <property type="match status" value="1"/>
</dbReference>
<dbReference type="Pfam" id="PF12156">
    <property type="entry name" value="ATPase-cat_bd"/>
    <property type="match status" value="1"/>
</dbReference>
<keyword evidence="4" id="KW-0597">Phosphoprotein</keyword>
<evidence type="ECO:0000256" key="2">
    <source>
        <dbReference type="ARBA" id="ARBA00022448"/>
    </source>
</evidence>
<organism evidence="11 12">
    <name type="scientific">Halomonas colorata</name>
    <dbReference type="NCBI Taxonomy" id="2742615"/>
    <lineage>
        <taxon>Bacteria</taxon>
        <taxon>Pseudomonadati</taxon>
        <taxon>Pseudomonadota</taxon>
        <taxon>Gammaproteobacteria</taxon>
        <taxon>Oceanospirillales</taxon>
        <taxon>Halomonadaceae</taxon>
        <taxon>Halomonas</taxon>
    </lineage>
</organism>
<dbReference type="InterPro" id="IPR036163">
    <property type="entry name" value="HMA_dom_sf"/>
</dbReference>
<dbReference type="PANTHER" id="PTHR43520">
    <property type="entry name" value="ATP7, ISOFORM B"/>
    <property type="match status" value="1"/>
</dbReference>
<evidence type="ECO:0000256" key="5">
    <source>
        <dbReference type="ARBA" id="ARBA00022723"/>
    </source>
</evidence>
<keyword evidence="2" id="KW-0813">Transport</keyword>
<evidence type="ECO:0000256" key="7">
    <source>
        <dbReference type="ARBA" id="ARBA00022967"/>
    </source>
</evidence>
<keyword evidence="9" id="KW-1133">Transmembrane helix</keyword>
<reference evidence="11 12" key="1">
    <citation type="submission" date="2020-07" db="EMBL/GenBank/DDBJ databases">
        <title>Halophilic bacteria isolated from french cheeses.</title>
        <authorList>
            <person name="Kothe C.I."/>
            <person name="Farah-Kraiem B."/>
            <person name="Renault P."/>
            <person name="Dridi B."/>
        </authorList>
    </citation>
    <scope>NUCLEOTIDE SEQUENCE [LARGE SCALE GENOMIC DNA]</scope>
    <source>
        <strain evidence="11 12">FME20</strain>
    </source>
</reference>
<dbReference type="PROSITE" id="PS01047">
    <property type="entry name" value="HMA_1"/>
    <property type="match status" value="1"/>
</dbReference>
<feature type="domain" description="HMA" evidence="10">
    <location>
        <begin position="96"/>
        <end position="162"/>
    </location>
</feature>
<keyword evidence="9" id="KW-0812">Transmembrane</keyword>
<dbReference type="Proteomes" id="UP001645038">
    <property type="component" value="Unassembled WGS sequence"/>
</dbReference>
<keyword evidence="9" id="KW-0472">Membrane</keyword>
<proteinExistence type="predicted"/>
<gene>
    <name evidence="11" type="ORF">EI547_14685</name>
</gene>
<dbReference type="RefSeq" id="WP_192539158.1">
    <property type="nucleotide sequence ID" value="NZ_RRZB01000042.1"/>
</dbReference>
<dbReference type="InterPro" id="IPR021993">
    <property type="entry name" value="ATPase-cat-bd"/>
</dbReference>
<comment type="subcellular location">
    <subcellularLocation>
        <location evidence="1">Cell membrane</location>
        <topology evidence="1">Multi-pass membrane protein</topology>
    </subcellularLocation>
</comment>
<evidence type="ECO:0000259" key="10">
    <source>
        <dbReference type="PROSITE" id="PS50846"/>
    </source>
</evidence>
<feature type="transmembrane region" description="Helical" evidence="9">
    <location>
        <begin position="461"/>
        <end position="480"/>
    </location>
</feature>
<dbReference type="Gene3D" id="2.70.150.10">
    <property type="entry name" value="Calcium-transporting ATPase, cytoplasmic transduction domain A"/>
    <property type="match status" value="1"/>
</dbReference>
<feature type="transmembrane region" description="Helical" evidence="9">
    <location>
        <begin position="431"/>
        <end position="449"/>
    </location>
</feature>
<evidence type="ECO:0000256" key="8">
    <source>
        <dbReference type="ARBA" id="ARBA00023065"/>
    </source>
</evidence>
<dbReference type="InterPro" id="IPR006121">
    <property type="entry name" value="HMA_dom"/>
</dbReference>
<keyword evidence="6" id="KW-0460">Magnesium</keyword>
<dbReference type="Gene3D" id="3.30.70.100">
    <property type="match status" value="1"/>
</dbReference>
<dbReference type="SUPFAM" id="SSF55008">
    <property type="entry name" value="HMA, heavy metal-associated domain"/>
    <property type="match status" value="1"/>
</dbReference>
<dbReference type="EMBL" id="RRZB01000042">
    <property type="protein sequence ID" value="MBE0464688.1"/>
    <property type="molecule type" value="Genomic_DNA"/>
</dbReference>
<accession>A0ABR9G1A8</accession>
<keyword evidence="5" id="KW-0479">Metal-binding</keyword>